<name>A0A6C0E784_9ZZZZ</name>
<dbReference type="GO" id="GO:0016020">
    <property type="term" value="C:membrane"/>
    <property type="evidence" value="ECO:0007669"/>
    <property type="project" value="UniProtKB-SubCell"/>
</dbReference>
<keyword evidence="4 5" id="KW-0472">Membrane</keyword>
<feature type="transmembrane region" description="Helical" evidence="5">
    <location>
        <begin position="143"/>
        <end position="164"/>
    </location>
</feature>
<evidence type="ECO:0000256" key="1">
    <source>
        <dbReference type="ARBA" id="ARBA00004141"/>
    </source>
</evidence>
<feature type="domain" description="TLC" evidence="6">
    <location>
        <begin position="1"/>
        <end position="234"/>
    </location>
</feature>
<feature type="transmembrane region" description="Helical" evidence="5">
    <location>
        <begin position="86"/>
        <end position="105"/>
    </location>
</feature>
<dbReference type="EMBL" id="MN739751">
    <property type="protein sequence ID" value="QHT24924.1"/>
    <property type="molecule type" value="Genomic_DNA"/>
</dbReference>
<evidence type="ECO:0000256" key="4">
    <source>
        <dbReference type="ARBA" id="ARBA00023136"/>
    </source>
</evidence>
<sequence>MLMKDLFLTWTPYHETFIINCLGYLTFYLLFYFTKLNHILTPHKISNDKKIVLFTYYCSTYHCIKTSIYTVLFLMDLITLKDGHMILIGSMAYAFIDLLIMTIYYEQFKKIWKIYLFHHGIMILCPLYIYYLPDNEIVLGTKTLVQLYLSEIPVITLNLSWFLVKFEMDRGYLFKMSNRITLINYGIFRIINFTYSFTFVYVVFPRAVIPLTLLTLLNIYWFVGLCYYHFFGRNSKEK</sequence>
<evidence type="ECO:0000256" key="3">
    <source>
        <dbReference type="ARBA" id="ARBA00022989"/>
    </source>
</evidence>
<evidence type="ECO:0000256" key="2">
    <source>
        <dbReference type="ARBA" id="ARBA00022692"/>
    </source>
</evidence>
<protein>
    <recommendedName>
        <fullName evidence="6">TLC domain-containing protein</fullName>
    </recommendedName>
</protein>
<feature type="transmembrane region" description="Helical" evidence="5">
    <location>
        <begin position="112"/>
        <end position="131"/>
    </location>
</feature>
<dbReference type="PROSITE" id="PS50922">
    <property type="entry name" value="TLC"/>
    <property type="match status" value="1"/>
</dbReference>
<keyword evidence="2 5" id="KW-0812">Transmembrane</keyword>
<evidence type="ECO:0000256" key="5">
    <source>
        <dbReference type="SAM" id="Phobius"/>
    </source>
</evidence>
<keyword evidence="3 5" id="KW-1133">Transmembrane helix</keyword>
<reference evidence="7" key="1">
    <citation type="journal article" date="2020" name="Nature">
        <title>Giant virus diversity and host interactions through global metagenomics.</title>
        <authorList>
            <person name="Schulz F."/>
            <person name="Roux S."/>
            <person name="Paez-Espino D."/>
            <person name="Jungbluth S."/>
            <person name="Walsh D.A."/>
            <person name="Denef V.J."/>
            <person name="McMahon K.D."/>
            <person name="Konstantinidis K.T."/>
            <person name="Eloe-Fadrosh E.A."/>
            <person name="Kyrpides N.C."/>
            <person name="Woyke T."/>
        </authorList>
    </citation>
    <scope>NUCLEOTIDE SEQUENCE</scope>
    <source>
        <strain evidence="7">GVMAG-M-3300023179-150</strain>
    </source>
</reference>
<feature type="transmembrane region" description="Helical" evidence="5">
    <location>
        <begin position="210"/>
        <end position="230"/>
    </location>
</feature>
<evidence type="ECO:0000259" key="6">
    <source>
        <dbReference type="PROSITE" id="PS50922"/>
    </source>
</evidence>
<accession>A0A6C0E784</accession>
<comment type="subcellular location">
    <subcellularLocation>
        <location evidence="1">Membrane</location>
        <topology evidence="1">Multi-pass membrane protein</topology>
    </subcellularLocation>
</comment>
<feature type="transmembrane region" description="Helical" evidence="5">
    <location>
        <begin position="12"/>
        <end position="33"/>
    </location>
</feature>
<feature type="transmembrane region" description="Helical" evidence="5">
    <location>
        <begin position="185"/>
        <end position="204"/>
    </location>
</feature>
<evidence type="ECO:0000313" key="7">
    <source>
        <dbReference type="EMBL" id="QHT24924.1"/>
    </source>
</evidence>
<proteinExistence type="predicted"/>
<organism evidence="7">
    <name type="scientific">viral metagenome</name>
    <dbReference type="NCBI Taxonomy" id="1070528"/>
    <lineage>
        <taxon>unclassified sequences</taxon>
        <taxon>metagenomes</taxon>
        <taxon>organismal metagenomes</taxon>
    </lineage>
</organism>
<dbReference type="AlphaFoldDB" id="A0A6C0E784"/>
<feature type="transmembrane region" description="Helical" evidence="5">
    <location>
        <begin position="54"/>
        <end position="74"/>
    </location>
</feature>
<dbReference type="InterPro" id="IPR006634">
    <property type="entry name" value="TLC-dom"/>
</dbReference>